<dbReference type="Proteomes" id="UP000297834">
    <property type="component" value="Unassembled WGS sequence"/>
</dbReference>
<accession>A0A4Y7X9R5</accession>
<dbReference type="EMBL" id="SNTY01000065">
    <property type="protein sequence ID" value="TEU24640.1"/>
    <property type="molecule type" value="Genomic_DNA"/>
</dbReference>
<dbReference type="AlphaFoldDB" id="A0A4Y7X9R5"/>
<name>A0A4Y7X9R5_9GAMM</name>
<dbReference type="STRING" id="1120977.GCA_000619845_02883"/>
<evidence type="ECO:0000313" key="1">
    <source>
        <dbReference type="EMBL" id="TEU24640.1"/>
    </source>
</evidence>
<reference evidence="1 2" key="1">
    <citation type="submission" date="2019-03" db="EMBL/GenBank/DDBJ databases">
        <title>Alkanindiges illinoisensis: a potential pathogenic isolated from ascites of a gastric cancer patient with abdominal metastasis.</title>
        <authorList>
            <person name="Hu X."/>
            <person name="Yang B."/>
            <person name="Yan X."/>
            <person name="Lin L."/>
            <person name="Zhao H."/>
            <person name="Zhou F."/>
            <person name="Su B."/>
            <person name="Chen J."/>
            <person name="Rui Y."/>
            <person name="Wang Q."/>
            <person name="Zheng L."/>
        </authorList>
    </citation>
    <scope>NUCLEOTIDE SEQUENCE [LARGE SCALE GENOMIC DNA]</scope>
    <source>
        <strain evidence="1 2">NFYY 23406</strain>
    </source>
</reference>
<protein>
    <submittedName>
        <fullName evidence="1">Uncharacterized protein</fullName>
    </submittedName>
</protein>
<evidence type="ECO:0000313" key="2">
    <source>
        <dbReference type="Proteomes" id="UP000297834"/>
    </source>
</evidence>
<proteinExistence type="predicted"/>
<sequence length="64" mass="7056">MNPDVYWDDRQQSLVLAGGKLIKVGDAIMLGGSTYTGLQGQLNWTTFPDKTCDLTHIWIANSIS</sequence>
<comment type="caution">
    <text evidence="1">The sequence shown here is derived from an EMBL/GenBank/DDBJ whole genome shotgun (WGS) entry which is preliminary data.</text>
</comment>
<keyword evidence="2" id="KW-1185">Reference proteome</keyword>
<gene>
    <name evidence="1" type="ORF">E2B99_12095</name>
</gene>
<dbReference type="RefSeq" id="WP_205669679.1">
    <property type="nucleotide sequence ID" value="NZ_SNTY01000065.1"/>
</dbReference>
<organism evidence="1 2">
    <name type="scientific">Alkanindiges illinoisensis</name>
    <dbReference type="NCBI Taxonomy" id="197183"/>
    <lineage>
        <taxon>Bacteria</taxon>
        <taxon>Pseudomonadati</taxon>
        <taxon>Pseudomonadota</taxon>
        <taxon>Gammaproteobacteria</taxon>
        <taxon>Moraxellales</taxon>
        <taxon>Moraxellaceae</taxon>
        <taxon>Alkanindiges</taxon>
    </lineage>
</organism>